<evidence type="ECO:0000256" key="5">
    <source>
        <dbReference type="ARBA" id="ARBA00022691"/>
    </source>
</evidence>
<dbReference type="RefSeq" id="WP_014102030.1">
    <property type="nucleotide sequence ID" value="NC_016026.1"/>
</dbReference>
<dbReference type="InterPro" id="IPR036804">
    <property type="entry name" value="CheR_N_sf"/>
</dbReference>
<evidence type="ECO:0000259" key="6">
    <source>
        <dbReference type="PROSITE" id="PS50123"/>
    </source>
</evidence>
<dbReference type="PROSITE" id="PS50123">
    <property type="entry name" value="CHER"/>
    <property type="match status" value="1"/>
</dbReference>
<dbReference type="InterPro" id="IPR000780">
    <property type="entry name" value="CheR_MeTrfase"/>
</dbReference>
<dbReference type="Pfam" id="PF03705">
    <property type="entry name" value="CheR_N"/>
    <property type="match status" value="1"/>
</dbReference>
<dbReference type="Gene3D" id="3.40.50.150">
    <property type="entry name" value="Vaccinia Virus protein VP39"/>
    <property type="match status" value="1"/>
</dbReference>
<evidence type="ECO:0000256" key="3">
    <source>
        <dbReference type="ARBA" id="ARBA00022603"/>
    </source>
</evidence>
<dbReference type="SUPFAM" id="SSF53335">
    <property type="entry name" value="S-adenosyl-L-methionine-dependent methyltransferases"/>
    <property type="match status" value="1"/>
</dbReference>
<dbReference type="HOGENOM" id="CLU_025854_0_2_5"/>
<dbReference type="eggNOG" id="COG1352">
    <property type="taxonomic scope" value="Bacteria"/>
</dbReference>
<evidence type="ECO:0000313" key="8">
    <source>
        <dbReference type="Proteomes" id="UP000009286"/>
    </source>
</evidence>
<proteinExistence type="predicted"/>
<keyword evidence="8" id="KW-1185">Reference proteome</keyword>
<dbReference type="AlphaFoldDB" id="G2KSC4"/>
<gene>
    <name evidence="7" type="ordered locus">MICA_470</name>
</gene>
<dbReference type="InterPro" id="IPR022641">
    <property type="entry name" value="CheR_N"/>
</dbReference>
<organism evidence="7 8">
    <name type="scientific">Micavibrio aeruginosavorus (strain ARL-13)</name>
    <dbReference type="NCBI Taxonomy" id="856793"/>
    <lineage>
        <taxon>Bacteria</taxon>
        <taxon>Pseudomonadati</taxon>
        <taxon>Bdellovibrionota</taxon>
        <taxon>Bdellovibrionia</taxon>
        <taxon>Bdellovibrionales</taxon>
        <taxon>Pseudobdellovibrionaceae</taxon>
        <taxon>Micavibrio</taxon>
    </lineage>
</organism>
<dbReference type="OrthoDB" id="9816309at2"/>
<dbReference type="GO" id="GO:0032259">
    <property type="term" value="P:methylation"/>
    <property type="evidence" value="ECO:0007669"/>
    <property type="project" value="UniProtKB-KW"/>
</dbReference>
<dbReference type="CDD" id="cd02440">
    <property type="entry name" value="AdoMet_MTases"/>
    <property type="match status" value="1"/>
</dbReference>
<evidence type="ECO:0000256" key="4">
    <source>
        <dbReference type="ARBA" id="ARBA00022679"/>
    </source>
</evidence>
<reference evidence="7 8" key="1">
    <citation type="journal article" date="2011" name="BMC Genomics">
        <title>Genomic insights into an obligate epibiotic bacterial predator: Micavibrio aeruginosavorus ARL-13.</title>
        <authorList>
            <person name="Wang Z."/>
            <person name="Kadouri D."/>
            <person name="Wu M."/>
        </authorList>
    </citation>
    <scope>NUCLEOTIDE SEQUENCE [LARGE SCALE GENOMIC DNA]</scope>
    <source>
        <strain evidence="7 8">ARL-13</strain>
    </source>
</reference>
<protein>
    <recommendedName>
        <fullName evidence="2">protein-glutamate O-methyltransferase</fullName>
        <ecNumber evidence="2">2.1.1.80</ecNumber>
    </recommendedName>
</protein>
<comment type="catalytic activity">
    <reaction evidence="1">
        <text>L-glutamyl-[protein] + S-adenosyl-L-methionine = [protein]-L-glutamate 5-O-methyl ester + S-adenosyl-L-homocysteine</text>
        <dbReference type="Rhea" id="RHEA:24452"/>
        <dbReference type="Rhea" id="RHEA-COMP:10208"/>
        <dbReference type="Rhea" id="RHEA-COMP:10311"/>
        <dbReference type="ChEBI" id="CHEBI:29973"/>
        <dbReference type="ChEBI" id="CHEBI:57856"/>
        <dbReference type="ChEBI" id="CHEBI:59789"/>
        <dbReference type="ChEBI" id="CHEBI:82795"/>
        <dbReference type="EC" id="2.1.1.80"/>
    </reaction>
</comment>
<dbReference type="EMBL" id="CP002382">
    <property type="protein sequence ID" value="AEP08807.1"/>
    <property type="molecule type" value="Genomic_DNA"/>
</dbReference>
<dbReference type="PANTHER" id="PTHR24422:SF21">
    <property type="entry name" value="CHEMOTAXIS PROTEIN METHYLTRANSFERASE 1"/>
    <property type="match status" value="1"/>
</dbReference>
<dbReference type="STRING" id="856793.MICA_470"/>
<name>G2KSC4_MICAA</name>
<dbReference type="PANTHER" id="PTHR24422">
    <property type="entry name" value="CHEMOTAXIS PROTEIN METHYLTRANSFERASE"/>
    <property type="match status" value="1"/>
</dbReference>
<feature type="domain" description="CheR-type methyltransferase" evidence="6">
    <location>
        <begin position="1"/>
        <end position="271"/>
    </location>
</feature>
<dbReference type="Gene3D" id="1.10.155.10">
    <property type="entry name" value="Chemotaxis receptor methyltransferase CheR, N-terminal domain"/>
    <property type="match status" value="1"/>
</dbReference>
<keyword evidence="4 7" id="KW-0808">Transferase</keyword>
<dbReference type="Proteomes" id="UP000009286">
    <property type="component" value="Chromosome"/>
</dbReference>
<dbReference type="SMART" id="SM00138">
    <property type="entry name" value="MeTrc"/>
    <property type="match status" value="1"/>
</dbReference>
<dbReference type="InterPro" id="IPR050903">
    <property type="entry name" value="Bact_Chemotaxis_MeTrfase"/>
</dbReference>
<keyword evidence="5" id="KW-0949">S-adenosyl-L-methionine</keyword>
<dbReference type="Pfam" id="PF01739">
    <property type="entry name" value="CheR"/>
    <property type="match status" value="1"/>
</dbReference>
<evidence type="ECO:0000256" key="1">
    <source>
        <dbReference type="ARBA" id="ARBA00001541"/>
    </source>
</evidence>
<evidence type="ECO:0000256" key="2">
    <source>
        <dbReference type="ARBA" id="ARBA00012534"/>
    </source>
</evidence>
<dbReference type="GO" id="GO:0008983">
    <property type="term" value="F:protein-glutamate O-methyltransferase activity"/>
    <property type="evidence" value="ECO:0007669"/>
    <property type="project" value="UniProtKB-EC"/>
</dbReference>
<dbReference type="InterPro" id="IPR029063">
    <property type="entry name" value="SAM-dependent_MTases_sf"/>
</dbReference>
<dbReference type="EC" id="2.1.1.80" evidence="2"/>
<sequence>MQIDDIEFHFFRNFLKESSGYHLTDDKRYLLESRLEDVLRSWKLNDHRAIISSIRNDYSSKMATDVIEAMTINETFFFRDQIPFDVFENQLLDRLAESAVANRVRIWSAACSTGQEPYSVAMIATEKRSVYPKLLCEVVGTDINSRVLSRARQGVFSDIEVHRGLPDHYRDKYFTRDGSNWKINDDIRAQVHFRQMNLKGDYDVEGPFDFVLLRNVLIYFDTALKENILRRIADRMRPGGYLLLGAAEGIYDLNHHFQRCPDIKGLYEYRG</sequence>
<evidence type="ECO:0000313" key="7">
    <source>
        <dbReference type="EMBL" id="AEP08807.1"/>
    </source>
</evidence>
<dbReference type="PRINTS" id="PR00996">
    <property type="entry name" value="CHERMTFRASE"/>
</dbReference>
<accession>G2KSC4</accession>
<keyword evidence="3 7" id="KW-0489">Methyltransferase</keyword>
<dbReference type="KEGG" id="mai:MICA_470"/>
<dbReference type="SUPFAM" id="SSF47757">
    <property type="entry name" value="Chemotaxis receptor methyltransferase CheR, N-terminal domain"/>
    <property type="match status" value="1"/>
</dbReference>
<dbReference type="InterPro" id="IPR022642">
    <property type="entry name" value="CheR_C"/>
</dbReference>